<sequence>MDFTVQYLSFFVVRGADENETAAGYKHYQTLDEAGYLGSALKDFLDGEFARIVKRKVDRNPKNEQAPTKIGRFIVESGYELESNPNYNLFARLQEATTKEDFRCQSEELARAYANTSAVRGGALIVARAKLDKYFDKAFIFIMKCDFEPKIATITDESSLISQVEMAISAKNMKSIQYPHMPEEGMVEEWELKIHQASHARYFEDFLKFVQYEKSLPEIMNTQVMGLVQQYIEMTYEAESEERRQEEEAIELWAASEKRELQKKWSSEQVIEAAAALVEQRPDLEMKLKLDHIAIKALLADFGENIHIARLGERYVVLIEGNTFQFEKGVSPVELLRPDELEDVLARIRQKQTRGMEDAIAEDDKPPF</sequence>
<reference evidence="2 5" key="2">
    <citation type="submission" date="2021-08" db="EMBL/GenBank/DDBJ databases">
        <title>Complete genome sequence of the strain Aneurinibacillus thermoaerophilus CCM 8960.</title>
        <authorList>
            <person name="Musilova J."/>
            <person name="Kourilova X."/>
            <person name="Pernicova I."/>
            <person name="Bezdicek M."/>
            <person name="Lengerova M."/>
            <person name="Obruca S."/>
            <person name="Sedlar K."/>
        </authorList>
    </citation>
    <scope>NUCLEOTIDE SEQUENCE [LARGE SCALE GENOMIC DNA]</scope>
    <source>
        <strain evidence="2 5">CCM 8960</strain>
    </source>
</reference>
<evidence type="ECO:0000313" key="5">
    <source>
        <dbReference type="Proteomes" id="UP000826616"/>
    </source>
</evidence>
<dbReference type="Proteomes" id="UP000826616">
    <property type="component" value="Chromosome"/>
</dbReference>
<dbReference type="OrthoDB" id="2974172at2"/>
<reference evidence="3 4" key="1">
    <citation type="submission" date="2016-10" db="EMBL/GenBank/DDBJ databases">
        <authorList>
            <person name="de Groot N.N."/>
        </authorList>
    </citation>
    <scope>NUCLEOTIDE SEQUENCE [LARGE SCALE GENOMIC DNA]</scope>
    <source>
        <strain evidence="3 4">L 420-91</strain>
    </source>
</reference>
<name>A0A1G7X6T7_ANETH</name>
<dbReference type="EMBL" id="FNDE01000003">
    <property type="protein sequence ID" value="SDG79290.1"/>
    <property type="molecule type" value="Genomic_DNA"/>
</dbReference>
<gene>
    <name evidence="2" type="ORF">K3F53_08725</name>
    <name evidence="3" type="ORF">SAMN04489735_10036</name>
</gene>
<dbReference type="Proteomes" id="UP000198956">
    <property type="component" value="Unassembled WGS sequence"/>
</dbReference>
<feature type="domain" description="DUF3898" evidence="1">
    <location>
        <begin position="260"/>
        <end position="349"/>
    </location>
</feature>
<evidence type="ECO:0000313" key="2">
    <source>
        <dbReference type="EMBL" id="QYY44241.1"/>
    </source>
</evidence>
<dbReference type="RefSeq" id="WP_091259858.1">
    <property type="nucleotide sequence ID" value="NZ_CP080764.1"/>
</dbReference>
<dbReference type="Pfam" id="PF13037">
    <property type="entry name" value="DUF3898"/>
    <property type="match status" value="1"/>
</dbReference>
<dbReference type="InterPro" id="IPR025012">
    <property type="entry name" value="DUF3898"/>
</dbReference>
<dbReference type="EMBL" id="CP080764">
    <property type="protein sequence ID" value="QYY44241.1"/>
    <property type="molecule type" value="Genomic_DNA"/>
</dbReference>
<keyword evidence="5" id="KW-1185">Reference proteome</keyword>
<dbReference type="AlphaFoldDB" id="A0A1G7X6T7"/>
<dbReference type="Pfam" id="PF13039">
    <property type="entry name" value="DUF3900"/>
    <property type="match status" value="1"/>
</dbReference>
<dbReference type="InterPro" id="IPR025006">
    <property type="entry name" value="DUF3900"/>
</dbReference>
<protein>
    <submittedName>
        <fullName evidence="2">DUF3900 domain-containing protein</fullName>
    </submittedName>
</protein>
<organism evidence="3 4">
    <name type="scientific">Aneurinibacillus thermoaerophilus</name>
    <dbReference type="NCBI Taxonomy" id="143495"/>
    <lineage>
        <taxon>Bacteria</taxon>
        <taxon>Bacillati</taxon>
        <taxon>Bacillota</taxon>
        <taxon>Bacilli</taxon>
        <taxon>Bacillales</taxon>
        <taxon>Paenibacillaceae</taxon>
        <taxon>Aneurinibacillus group</taxon>
        <taxon>Aneurinibacillus</taxon>
    </lineage>
</organism>
<evidence type="ECO:0000313" key="3">
    <source>
        <dbReference type="EMBL" id="SDG79290.1"/>
    </source>
</evidence>
<accession>A0A1G7X6T7</accession>
<dbReference type="GeneID" id="97141451"/>
<proteinExistence type="predicted"/>
<evidence type="ECO:0000313" key="4">
    <source>
        <dbReference type="Proteomes" id="UP000198956"/>
    </source>
</evidence>
<evidence type="ECO:0000259" key="1">
    <source>
        <dbReference type="Pfam" id="PF13037"/>
    </source>
</evidence>